<evidence type="ECO:0000313" key="1">
    <source>
        <dbReference type="EMBL" id="KAJ8892924.1"/>
    </source>
</evidence>
<reference evidence="1 2" key="1">
    <citation type="submission" date="2023-02" db="EMBL/GenBank/DDBJ databases">
        <title>LHISI_Scaffold_Assembly.</title>
        <authorList>
            <person name="Stuart O.P."/>
            <person name="Cleave R."/>
            <person name="Magrath M.J.L."/>
            <person name="Mikheyev A.S."/>
        </authorList>
    </citation>
    <scope>NUCLEOTIDE SEQUENCE [LARGE SCALE GENOMIC DNA]</scope>
    <source>
        <strain evidence="1">Daus_M_001</strain>
        <tissue evidence="1">Leg muscle</tissue>
    </source>
</reference>
<name>A0ABQ9I8D2_9NEOP</name>
<dbReference type="EMBL" id="JARBHB010000002">
    <property type="protein sequence ID" value="KAJ8892924.1"/>
    <property type="molecule type" value="Genomic_DNA"/>
</dbReference>
<evidence type="ECO:0000313" key="2">
    <source>
        <dbReference type="Proteomes" id="UP001159363"/>
    </source>
</evidence>
<keyword evidence="2" id="KW-1185">Reference proteome</keyword>
<sequence length="144" mass="16566">MIEVNLRVNHKGINVEDPLIESSPYECILGKDCLSITRTVIDYGKNGVWVMGEFIPFHKVLDRKPTVVSVPKKFGDPTSGITFPIETWMLEMRKGCTIINQILKETLRLDHLHKDEKVELIELCEDYNDVFQLPGDKLSKHDRT</sequence>
<dbReference type="Proteomes" id="UP001159363">
    <property type="component" value="Chromosome 2"/>
</dbReference>
<accession>A0ABQ9I8D2</accession>
<protein>
    <submittedName>
        <fullName evidence="1">Uncharacterized protein</fullName>
    </submittedName>
</protein>
<proteinExistence type="predicted"/>
<comment type="caution">
    <text evidence="1">The sequence shown here is derived from an EMBL/GenBank/DDBJ whole genome shotgun (WGS) entry which is preliminary data.</text>
</comment>
<organism evidence="1 2">
    <name type="scientific">Dryococelus australis</name>
    <dbReference type="NCBI Taxonomy" id="614101"/>
    <lineage>
        <taxon>Eukaryota</taxon>
        <taxon>Metazoa</taxon>
        <taxon>Ecdysozoa</taxon>
        <taxon>Arthropoda</taxon>
        <taxon>Hexapoda</taxon>
        <taxon>Insecta</taxon>
        <taxon>Pterygota</taxon>
        <taxon>Neoptera</taxon>
        <taxon>Polyneoptera</taxon>
        <taxon>Phasmatodea</taxon>
        <taxon>Verophasmatodea</taxon>
        <taxon>Anareolatae</taxon>
        <taxon>Phasmatidae</taxon>
        <taxon>Eurycanthinae</taxon>
        <taxon>Dryococelus</taxon>
    </lineage>
</organism>
<gene>
    <name evidence="1" type="ORF">PR048_005505</name>
</gene>